<dbReference type="PANTHER" id="PTHR34591">
    <property type="entry name" value="OS03G0653100 PROTEIN-RELATED"/>
    <property type="match status" value="1"/>
</dbReference>
<dbReference type="Gene3D" id="1.20.1280.50">
    <property type="match status" value="1"/>
</dbReference>
<dbReference type="PROSITE" id="PS50181">
    <property type="entry name" value="FBOX"/>
    <property type="match status" value="1"/>
</dbReference>
<dbReference type="InterPro" id="IPR036047">
    <property type="entry name" value="F-box-like_dom_sf"/>
</dbReference>
<dbReference type="HOGENOM" id="CLU_030606_0_0_1"/>
<reference evidence="2" key="2">
    <citation type="submission" date="2015-03" db="UniProtKB">
        <authorList>
            <consortium name="EnsemblPlants"/>
        </authorList>
    </citation>
    <scope>IDENTIFICATION</scope>
</reference>
<dbReference type="PaxDb" id="65489-OBART03G25730.1"/>
<evidence type="ECO:0000259" key="1">
    <source>
        <dbReference type="PROSITE" id="PS50181"/>
    </source>
</evidence>
<dbReference type="STRING" id="65489.A0A0D3FL69"/>
<dbReference type="SUPFAM" id="SSF81383">
    <property type="entry name" value="F-box domain"/>
    <property type="match status" value="1"/>
</dbReference>
<proteinExistence type="predicted"/>
<keyword evidence="3" id="KW-1185">Reference proteome</keyword>
<evidence type="ECO:0000313" key="2">
    <source>
        <dbReference type="EnsemblPlants" id="OBART03G25730.1"/>
    </source>
</evidence>
<dbReference type="CDD" id="cd22157">
    <property type="entry name" value="F-box_AtFBW1-like"/>
    <property type="match status" value="1"/>
</dbReference>
<evidence type="ECO:0000313" key="3">
    <source>
        <dbReference type="Proteomes" id="UP000026960"/>
    </source>
</evidence>
<reference evidence="2" key="1">
    <citation type="journal article" date="2009" name="Rice">
        <title>De Novo Next Generation Sequencing of Plant Genomes.</title>
        <authorList>
            <person name="Rounsley S."/>
            <person name="Marri P.R."/>
            <person name="Yu Y."/>
            <person name="He R."/>
            <person name="Sisneros N."/>
            <person name="Goicoechea J.L."/>
            <person name="Lee S.J."/>
            <person name="Angelova A."/>
            <person name="Kudrna D."/>
            <person name="Luo M."/>
            <person name="Affourtit J."/>
            <person name="Desany B."/>
            <person name="Knight J."/>
            <person name="Niazi F."/>
            <person name="Egholm M."/>
            <person name="Wing R.A."/>
        </authorList>
    </citation>
    <scope>NUCLEOTIDE SEQUENCE [LARGE SCALE GENOMIC DNA]</scope>
    <source>
        <strain evidence="2">cv. IRGC 105608</strain>
    </source>
</reference>
<dbReference type="Proteomes" id="UP000026960">
    <property type="component" value="Chromosome 3"/>
</dbReference>
<dbReference type="EnsemblPlants" id="OBART03G25730.1">
    <property type="protein sequence ID" value="OBART03G25730.1"/>
    <property type="gene ID" value="OBART03G25730"/>
</dbReference>
<organism evidence="2">
    <name type="scientific">Oryza barthii</name>
    <dbReference type="NCBI Taxonomy" id="65489"/>
    <lineage>
        <taxon>Eukaryota</taxon>
        <taxon>Viridiplantae</taxon>
        <taxon>Streptophyta</taxon>
        <taxon>Embryophyta</taxon>
        <taxon>Tracheophyta</taxon>
        <taxon>Spermatophyta</taxon>
        <taxon>Magnoliopsida</taxon>
        <taxon>Liliopsida</taxon>
        <taxon>Poales</taxon>
        <taxon>Poaceae</taxon>
        <taxon>BOP clade</taxon>
        <taxon>Oryzoideae</taxon>
        <taxon>Oryzeae</taxon>
        <taxon>Oryzinae</taxon>
        <taxon>Oryza</taxon>
    </lineage>
</organism>
<sequence length="462" mass="53355">MDPMELPDDMITEVLRRLPPRSLAACRRVCRSWRAVVDDRRLLREDLLPLSLAGIFLNLHDLYPTQFFSCPSATGPAVSGNVDYTRRRSSLPDGHMPSINITDHCNGLVLVNNCVTNPATRRWERLPRRHPRHVARTAAARFNAVHEHLVFDPAVSPRGYEVFLIPHVAPRESDRRRRRRDDEFYPTSDESEWPPSPFFLSVFSSETRQWEGRRFVRDGPPAGTVASMRLHHASEVGRGVYWRGSLYIHCQTNFVMRISLSSDKYQVIGPPLSFDVCRYKEFHLGRSEKGVYFALLSSNQLRIWFLEESCGQIGWVLKLDNNLMPILPHFIDVKLSDDGPWSLQDIDYCEDPNEDDDARSQTVQAAYYDWDFDNSANSIDIQDNSVQGSHRGFGFLGFHPFKEVVFLHYSLERGLAYNMNSFKVQDLGNLCPKDYGFDTEPYVESFFPYTPCWMEVFPEEQT</sequence>
<dbReference type="SMART" id="SM00256">
    <property type="entry name" value="FBOX"/>
    <property type="match status" value="1"/>
</dbReference>
<protein>
    <recommendedName>
        <fullName evidence="1">F-box domain-containing protein</fullName>
    </recommendedName>
</protein>
<name>A0A0D3FL69_9ORYZ</name>
<dbReference type="Pfam" id="PF00646">
    <property type="entry name" value="F-box"/>
    <property type="match status" value="1"/>
</dbReference>
<dbReference type="Gramene" id="OBART03G25730.1">
    <property type="protein sequence ID" value="OBART03G25730.1"/>
    <property type="gene ID" value="OBART03G25730"/>
</dbReference>
<feature type="domain" description="F-box" evidence="1">
    <location>
        <begin position="1"/>
        <end position="46"/>
    </location>
</feature>
<dbReference type="InterPro" id="IPR001810">
    <property type="entry name" value="F-box_dom"/>
</dbReference>
<accession>A0A0D3FL69</accession>
<dbReference type="AlphaFoldDB" id="A0A0D3FL69"/>